<dbReference type="Pfam" id="PF14520">
    <property type="entry name" value="HHH_5"/>
    <property type="match status" value="1"/>
</dbReference>
<dbReference type="GO" id="GO:0006310">
    <property type="term" value="P:DNA recombination"/>
    <property type="evidence" value="ECO:0007669"/>
    <property type="project" value="InterPro"/>
</dbReference>
<dbReference type="EMBL" id="CAEZVJ010000022">
    <property type="protein sequence ID" value="CAB4624238.1"/>
    <property type="molecule type" value="Genomic_DNA"/>
</dbReference>
<dbReference type="InterPro" id="IPR012340">
    <property type="entry name" value="NA-bd_OB-fold"/>
</dbReference>
<evidence type="ECO:0000256" key="2">
    <source>
        <dbReference type="ARBA" id="ARBA00022763"/>
    </source>
</evidence>
<dbReference type="GO" id="GO:0005524">
    <property type="term" value="F:ATP binding"/>
    <property type="evidence" value="ECO:0007669"/>
    <property type="project" value="InterPro"/>
</dbReference>
<dbReference type="HAMAP" id="MF_00031">
    <property type="entry name" value="DNA_HJ_migration_RuvA"/>
    <property type="match status" value="1"/>
</dbReference>
<evidence type="ECO:0000256" key="3">
    <source>
        <dbReference type="ARBA" id="ARBA00023125"/>
    </source>
</evidence>
<dbReference type="InterPro" id="IPR013849">
    <property type="entry name" value="DNA_helicase_Holl-junc_RuvA_I"/>
</dbReference>
<feature type="domain" description="Helix-hairpin-helix DNA-binding motif class 1" evidence="5">
    <location>
        <begin position="107"/>
        <end position="126"/>
    </location>
</feature>
<gene>
    <name evidence="6" type="ORF">UFOPK1961_00327</name>
    <name evidence="7" type="ORF">UFOPK3339_00169</name>
    <name evidence="8" type="ORF">UFOPK3364_00089</name>
</gene>
<evidence type="ECO:0000313" key="8">
    <source>
        <dbReference type="EMBL" id="CAB4858008.1"/>
    </source>
</evidence>
<protein>
    <submittedName>
        <fullName evidence="8">Unannotated protein</fullName>
    </submittedName>
</protein>
<dbReference type="InterPro" id="IPR036267">
    <property type="entry name" value="RuvA_C_sf"/>
</dbReference>
<accession>A0A6J7CMI1</accession>
<reference evidence="8" key="1">
    <citation type="submission" date="2020-05" db="EMBL/GenBank/DDBJ databases">
        <authorList>
            <person name="Chiriac C."/>
            <person name="Salcher M."/>
            <person name="Ghai R."/>
            <person name="Kavagutti S V."/>
        </authorList>
    </citation>
    <scope>NUCLEOTIDE SEQUENCE</scope>
</reference>
<dbReference type="NCBIfam" id="TIGR00084">
    <property type="entry name" value="ruvA"/>
    <property type="match status" value="1"/>
</dbReference>
<dbReference type="GO" id="GO:0003677">
    <property type="term" value="F:DNA binding"/>
    <property type="evidence" value="ECO:0007669"/>
    <property type="project" value="UniProtKB-KW"/>
</dbReference>
<dbReference type="EMBL" id="CAFBLF010000014">
    <property type="protein sequence ID" value="CAB4856582.1"/>
    <property type="molecule type" value="Genomic_DNA"/>
</dbReference>
<dbReference type="SUPFAM" id="SSF46929">
    <property type="entry name" value="DNA helicase RuvA subunit, C-terminal domain"/>
    <property type="match status" value="1"/>
</dbReference>
<keyword evidence="4" id="KW-0234">DNA repair</keyword>
<evidence type="ECO:0000256" key="1">
    <source>
        <dbReference type="ARBA" id="ARBA00022490"/>
    </source>
</evidence>
<evidence type="ECO:0000259" key="5">
    <source>
        <dbReference type="SMART" id="SM00278"/>
    </source>
</evidence>
<dbReference type="EMBL" id="CAFBLO010000004">
    <property type="protein sequence ID" value="CAB4858008.1"/>
    <property type="molecule type" value="Genomic_DNA"/>
</dbReference>
<dbReference type="SMART" id="SM00278">
    <property type="entry name" value="HhH1"/>
    <property type="match status" value="2"/>
</dbReference>
<keyword evidence="2" id="KW-0227">DNA damage</keyword>
<dbReference type="AlphaFoldDB" id="A0A6J7CMI1"/>
<dbReference type="CDD" id="cd14332">
    <property type="entry name" value="UBA_RuvA_C"/>
    <property type="match status" value="1"/>
</dbReference>
<dbReference type="InterPro" id="IPR003583">
    <property type="entry name" value="Hlx-hairpin-Hlx_DNA-bd_motif"/>
</dbReference>
<dbReference type="GO" id="GO:0006281">
    <property type="term" value="P:DNA repair"/>
    <property type="evidence" value="ECO:0007669"/>
    <property type="project" value="UniProtKB-KW"/>
</dbReference>
<dbReference type="SUPFAM" id="SSF47781">
    <property type="entry name" value="RuvA domain 2-like"/>
    <property type="match status" value="1"/>
</dbReference>
<dbReference type="SUPFAM" id="SSF50249">
    <property type="entry name" value="Nucleic acid-binding proteins"/>
    <property type="match status" value="1"/>
</dbReference>
<dbReference type="GO" id="GO:0009379">
    <property type="term" value="C:Holliday junction helicase complex"/>
    <property type="evidence" value="ECO:0007669"/>
    <property type="project" value="InterPro"/>
</dbReference>
<dbReference type="InterPro" id="IPR010994">
    <property type="entry name" value="RuvA_2-like"/>
</dbReference>
<dbReference type="GO" id="GO:0009378">
    <property type="term" value="F:four-way junction helicase activity"/>
    <property type="evidence" value="ECO:0007669"/>
    <property type="project" value="InterPro"/>
</dbReference>
<dbReference type="Gene3D" id="1.10.8.10">
    <property type="entry name" value="DNA helicase RuvA subunit, C-terminal domain"/>
    <property type="match status" value="1"/>
</dbReference>
<keyword evidence="1" id="KW-0963">Cytoplasm</keyword>
<dbReference type="Gene3D" id="1.10.150.20">
    <property type="entry name" value="5' to 3' exonuclease, C-terminal subdomain"/>
    <property type="match status" value="1"/>
</dbReference>
<keyword evidence="3" id="KW-0238">DNA-binding</keyword>
<name>A0A6J7CMI1_9ZZZZ</name>
<dbReference type="InterPro" id="IPR011114">
    <property type="entry name" value="RuvA_C"/>
</dbReference>
<dbReference type="InterPro" id="IPR000085">
    <property type="entry name" value="RuvA"/>
</dbReference>
<organism evidence="8">
    <name type="scientific">freshwater metagenome</name>
    <dbReference type="NCBI Taxonomy" id="449393"/>
    <lineage>
        <taxon>unclassified sequences</taxon>
        <taxon>metagenomes</taxon>
        <taxon>ecological metagenomes</taxon>
    </lineage>
</organism>
<evidence type="ECO:0000256" key="4">
    <source>
        <dbReference type="ARBA" id="ARBA00023204"/>
    </source>
</evidence>
<proteinExistence type="inferred from homology"/>
<feature type="domain" description="Helix-hairpin-helix DNA-binding motif class 1" evidence="5">
    <location>
        <begin position="72"/>
        <end position="91"/>
    </location>
</feature>
<evidence type="ECO:0000313" key="6">
    <source>
        <dbReference type="EMBL" id="CAB4624238.1"/>
    </source>
</evidence>
<evidence type="ECO:0000313" key="7">
    <source>
        <dbReference type="EMBL" id="CAB4856582.1"/>
    </source>
</evidence>
<dbReference type="Gene3D" id="2.40.50.140">
    <property type="entry name" value="Nucleic acid-binding proteins"/>
    <property type="match status" value="1"/>
</dbReference>
<dbReference type="Pfam" id="PF01330">
    <property type="entry name" value="RuvA_N"/>
    <property type="match status" value="1"/>
</dbReference>
<sequence>MLATVRGIVASTGVGDAVIETNGIGLHVSVPRDVASRLRVGTDAFLHTVLIPREDEWLLFGFDTAEDKQLFTILRGVTGVGPRTALAILSTMTAIDIAEAVEAGDDSRFRGVPGIGQKTASLIIVSLTGKMPQASNPETIELADALTGLGWATSAAREVARDVIRDSPTANLSERLKIALASLGGSS</sequence>